<protein>
    <submittedName>
        <fullName evidence="1">Uncharacterized protein</fullName>
    </submittedName>
</protein>
<reference evidence="1 2" key="1">
    <citation type="journal article" date="2010" name="Science">
        <title>Genomic comparison of the ants Camponotus floridanus and Harpegnathos saltator.</title>
        <authorList>
            <person name="Bonasio R."/>
            <person name="Zhang G."/>
            <person name="Ye C."/>
            <person name="Mutti N.S."/>
            <person name="Fang X."/>
            <person name="Qin N."/>
            <person name="Donahue G."/>
            <person name="Yang P."/>
            <person name="Li Q."/>
            <person name="Li C."/>
            <person name="Zhang P."/>
            <person name="Huang Z."/>
            <person name="Berger S.L."/>
            <person name="Reinberg D."/>
            <person name="Wang J."/>
            <person name="Liebig J."/>
        </authorList>
    </citation>
    <scope>NUCLEOTIDE SEQUENCE [LARGE SCALE GENOMIC DNA]</scope>
    <source>
        <strain evidence="1 2">R22 G/1</strain>
    </source>
</reference>
<feature type="non-terminal residue" evidence="1">
    <location>
        <position position="8"/>
    </location>
</feature>
<evidence type="ECO:0000313" key="2">
    <source>
        <dbReference type="Proteomes" id="UP000008237"/>
    </source>
</evidence>
<dbReference type="InParanoid" id="E2B9L2"/>
<keyword evidence="2" id="KW-1185">Reference proteome</keyword>
<name>E2B9L2_HARSA</name>
<feature type="non-terminal residue" evidence="1">
    <location>
        <position position="1"/>
    </location>
</feature>
<evidence type="ECO:0000313" key="1">
    <source>
        <dbReference type="EMBL" id="EFN87618.1"/>
    </source>
</evidence>
<proteinExistence type="predicted"/>
<gene>
    <name evidence="1" type="ORF">EAI_05713</name>
</gene>
<dbReference type="Proteomes" id="UP000008237">
    <property type="component" value="Unassembled WGS sequence"/>
</dbReference>
<dbReference type="EMBL" id="GL446559">
    <property type="protein sequence ID" value="EFN87618.1"/>
    <property type="molecule type" value="Genomic_DNA"/>
</dbReference>
<sequence>IPCSTAWH</sequence>
<accession>E2B9L2</accession>
<organism evidence="2">
    <name type="scientific">Harpegnathos saltator</name>
    <name type="common">Jerdon's jumping ant</name>
    <dbReference type="NCBI Taxonomy" id="610380"/>
    <lineage>
        <taxon>Eukaryota</taxon>
        <taxon>Metazoa</taxon>
        <taxon>Ecdysozoa</taxon>
        <taxon>Arthropoda</taxon>
        <taxon>Hexapoda</taxon>
        <taxon>Insecta</taxon>
        <taxon>Pterygota</taxon>
        <taxon>Neoptera</taxon>
        <taxon>Endopterygota</taxon>
        <taxon>Hymenoptera</taxon>
        <taxon>Apocrita</taxon>
        <taxon>Aculeata</taxon>
        <taxon>Formicoidea</taxon>
        <taxon>Formicidae</taxon>
        <taxon>Ponerinae</taxon>
        <taxon>Ponerini</taxon>
        <taxon>Harpegnathos</taxon>
    </lineage>
</organism>